<accession>A0A067KJF8</accession>
<dbReference type="EMBL" id="KK914449">
    <property type="protein sequence ID" value="KDP36222.1"/>
    <property type="molecule type" value="Genomic_DNA"/>
</dbReference>
<organism evidence="2 3">
    <name type="scientific">Jatropha curcas</name>
    <name type="common">Barbados nut</name>
    <dbReference type="NCBI Taxonomy" id="180498"/>
    <lineage>
        <taxon>Eukaryota</taxon>
        <taxon>Viridiplantae</taxon>
        <taxon>Streptophyta</taxon>
        <taxon>Embryophyta</taxon>
        <taxon>Tracheophyta</taxon>
        <taxon>Spermatophyta</taxon>
        <taxon>Magnoliopsida</taxon>
        <taxon>eudicotyledons</taxon>
        <taxon>Gunneridae</taxon>
        <taxon>Pentapetalae</taxon>
        <taxon>rosids</taxon>
        <taxon>fabids</taxon>
        <taxon>Malpighiales</taxon>
        <taxon>Euphorbiaceae</taxon>
        <taxon>Crotonoideae</taxon>
        <taxon>Jatropheae</taxon>
        <taxon>Jatropha</taxon>
    </lineage>
</organism>
<evidence type="ECO:0000313" key="2">
    <source>
        <dbReference type="EMBL" id="KDP36222.1"/>
    </source>
</evidence>
<name>A0A067KJF8_JATCU</name>
<sequence length="130" mass="14465">MWDSPKVLCPKPGMSHLLLLLQENYSKARERVVSSQAGSEAKSRIDELALYLEVVGAKRRGKYMASGLRHHSFTAAQHLQPLSSPHDPDTADDTLVTPADTTTHPADTPPDTTTLDRVENRPRRFDFGPF</sequence>
<protein>
    <submittedName>
        <fullName evidence="2">Uncharacterized protein</fullName>
    </submittedName>
</protein>
<feature type="compositionally biased region" description="Low complexity" evidence="1">
    <location>
        <begin position="97"/>
        <end position="113"/>
    </location>
</feature>
<dbReference type="Proteomes" id="UP000027138">
    <property type="component" value="Unassembled WGS sequence"/>
</dbReference>
<reference evidence="2 3" key="1">
    <citation type="journal article" date="2014" name="PLoS ONE">
        <title>Global Analysis of Gene Expression Profiles in Physic Nut (Jatropha curcas L.) Seedlings Exposed to Salt Stress.</title>
        <authorList>
            <person name="Zhang L."/>
            <person name="Zhang C."/>
            <person name="Wu P."/>
            <person name="Chen Y."/>
            <person name="Li M."/>
            <person name="Jiang H."/>
            <person name="Wu G."/>
        </authorList>
    </citation>
    <scope>NUCLEOTIDE SEQUENCE [LARGE SCALE GENOMIC DNA]</scope>
    <source>
        <strain evidence="3">cv. GZQX0401</strain>
        <tissue evidence="2">Young leaves</tissue>
    </source>
</reference>
<dbReference type="AlphaFoldDB" id="A0A067KJF8"/>
<keyword evidence="3" id="KW-1185">Reference proteome</keyword>
<evidence type="ECO:0000256" key="1">
    <source>
        <dbReference type="SAM" id="MobiDB-lite"/>
    </source>
</evidence>
<feature type="compositionally biased region" description="Basic and acidic residues" evidence="1">
    <location>
        <begin position="114"/>
        <end position="130"/>
    </location>
</feature>
<evidence type="ECO:0000313" key="3">
    <source>
        <dbReference type="Proteomes" id="UP000027138"/>
    </source>
</evidence>
<proteinExistence type="predicted"/>
<gene>
    <name evidence="2" type="ORF">JCGZ_09975</name>
</gene>
<feature type="region of interest" description="Disordered" evidence="1">
    <location>
        <begin position="76"/>
        <end position="130"/>
    </location>
</feature>